<accession>A0A8S3ZL03</accession>
<feature type="transmembrane region" description="Helical" evidence="9">
    <location>
        <begin position="202"/>
        <end position="227"/>
    </location>
</feature>
<feature type="transmembrane region" description="Helical" evidence="9">
    <location>
        <begin position="65"/>
        <end position="88"/>
    </location>
</feature>
<evidence type="ECO:0000313" key="12">
    <source>
        <dbReference type="Proteomes" id="UP000678393"/>
    </source>
</evidence>
<dbReference type="InterPro" id="IPR000276">
    <property type="entry name" value="GPCR_Rhodpsn"/>
</dbReference>
<evidence type="ECO:0000256" key="6">
    <source>
        <dbReference type="ARBA" id="ARBA00023136"/>
    </source>
</evidence>
<name>A0A8S3ZL03_9EUPU</name>
<dbReference type="InterPro" id="IPR017452">
    <property type="entry name" value="GPCR_Rhodpsn_7TM"/>
</dbReference>
<dbReference type="Proteomes" id="UP000678393">
    <property type="component" value="Unassembled WGS sequence"/>
</dbReference>
<feature type="transmembrane region" description="Helical" evidence="9">
    <location>
        <begin position="151"/>
        <end position="171"/>
    </location>
</feature>
<dbReference type="Pfam" id="PF00001">
    <property type="entry name" value="7tm_1"/>
    <property type="match status" value="1"/>
</dbReference>
<keyword evidence="6 9" id="KW-0472">Membrane</keyword>
<feature type="transmembrane region" description="Helical" evidence="9">
    <location>
        <begin position="31"/>
        <end position="53"/>
    </location>
</feature>
<dbReference type="GO" id="GO:0005886">
    <property type="term" value="C:plasma membrane"/>
    <property type="evidence" value="ECO:0007669"/>
    <property type="project" value="UniProtKB-SubCell"/>
</dbReference>
<dbReference type="SUPFAM" id="SSF81321">
    <property type="entry name" value="Family A G protein-coupled receptor-like"/>
    <property type="match status" value="1"/>
</dbReference>
<dbReference type="AlphaFoldDB" id="A0A8S3ZL03"/>
<keyword evidence="4 9" id="KW-1133">Transmembrane helix</keyword>
<evidence type="ECO:0000313" key="11">
    <source>
        <dbReference type="EMBL" id="CAG5127962.1"/>
    </source>
</evidence>
<evidence type="ECO:0000259" key="10">
    <source>
        <dbReference type="PROSITE" id="PS50262"/>
    </source>
</evidence>
<dbReference type="PROSITE" id="PS50262">
    <property type="entry name" value="G_PROTEIN_RECEP_F1_2"/>
    <property type="match status" value="1"/>
</dbReference>
<dbReference type="Gene3D" id="1.20.1070.10">
    <property type="entry name" value="Rhodopsin 7-helix transmembrane proteins"/>
    <property type="match status" value="1"/>
</dbReference>
<reference evidence="11" key="1">
    <citation type="submission" date="2021-04" db="EMBL/GenBank/DDBJ databases">
        <authorList>
            <consortium name="Molecular Ecology Group"/>
        </authorList>
    </citation>
    <scope>NUCLEOTIDE SEQUENCE</scope>
</reference>
<comment type="subcellular location">
    <subcellularLocation>
        <location evidence="1">Cell membrane</location>
        <topology evidence="1">Multi-pass membrane protein</topology>
    </subcellularLocation>
</comment>
<keyword evidence="8" id="KW-0807">Transducer</keyword>
<sequence length="359" mass="40283">MMGIGNITKHVTIVISLVSNAQYISVMESCAIVWTILSVLGIISNIINIRTFVAMGLTDGITVSFLALAIFDLSYLVCSLSLGISVAFSVFEQKSLTRFMIDPYGISIFSGSVMILINETNVLTTTFLAVARCMCVAKPLQFKNTFTRKRAIMFMVGFAVFAIVTYSPILANMGMRHKFETLLNRTRPALWVSPVRESVKEIIWTINNMLLPFATQFIIIICVFIMSRSLRAASRFRQSSVAMTEKGFEKHGTNHNTNLNEVDLEFSEANNSVDKLTGKDLRVIQQVVLISVVYIVCNTPKILISIVTTLEPEFTIGKGYTRLYLCVNGMRMHFEIVNSAVNLIIYYKFNTKFRTVLGF</sequence>
<dbReference type="EMBL" id="CAJHNH020002872">
    <property type="protein sequence ID" value="CAG5127962.1"/>
    <property type="molecule type" value="Genomic_DNA"/>
</dbReference>
<feature type="transmembrane region" description="Helical" evidence="9">
    <location>
        <begin position="108"/>
        <end position="130"/>
    </location>
</feature>
<keyword evidence="5" id="KW-0297">G-protein coupled receptor</keyword>
<evidence type="ECO:0000256" key="1">
    <source>
        <dbReference type="ARBA" id="ARBA00004651"/>
    </source>
</evidence>
<protein>
    <recommendedName>
        <fullName evidence="10">G-protein coupled receptors family 1 profile domain-containing protein</fullName>
    </recommendedName>
</protein>
<comment type="caution">
    <text evidence="11">The sequence shown here is derived from an EMBL/GenBank/DDBJ whole genome shotgun (WGS) entry which is preliminary data.</text>
</comment>
<organism evidence="11 12">
    <name type="scientific">Candidula unifasciata</name>
    <dbReference type="NCBI Taxonomy" id="100452"/>
    <lineage>
        <taxon>Eukaryota</taxon>
        <taxon>Metazoa</taxon>
        <taxon>Spiralia</taxon>
        <taxon>Lophotrochozoa</taxon>
        <taxon>Mollusca</taxon>
        <taxon>Gastropoda</taxon>
        <taxon>Heterobranchia</taxon>
        <taxon>Euthyneura</taxon>
        <taxon>Panpulmonata</taxon>
        <taxon>Eupulmonata</taxon>
        <taxon>Stylommatophora</taxon>
        <taxon>Helicina</taxon>
        <taxon>Helicoidea</taxon>
        <taxon>Geomitridae</taxon>
        <taxon>Candidula</taxon>
    </lineage>
</organism>
<proteinExistence type="predicted"/>
<keyword evidence="12" id="KW-1185">Reference proteome</keyword>
<evidence type="ECO:0000256" key="9">
    <source>
        <dbReference type="SAM" id="Phobius"/>
    </source>
</evidence>
<feature type="domain" description="G-protein coupled receptors family 1 profile" evidence="10">
    <location>
        <begin position="44"/>
        <end position="346"/>
    </location>
</feature>
<evidence type="ECO:0000256" key="4">
    <source>
        <dbReference type="ARBA" id="ARBA00022989"/>
    </source>
</evidence>
<keyword evidence="3 9" id="KW-0812">Transmembrane</keyword>
<keyword evidence="2" id="KW-1003">Cell membrane</keyword>
<gene>
    <name evidence="11" type="ORF">CUNI_LOCUS13520</name>
</gene>
<dbReference type="PANTHER" id="PTHR24230:SF0">
    <property type="entry name" value="G-PROTEIN COUPLED RECEPTORS FAMILY 1 PROFILE DOMAIN-CONTAINING PROTEIN"/>
    <property type="match status" value="1"/>
</dbReference>
<dbReference type="OrthoDB" id="6061912at2759"/>
<dbReference type="GO" id="GO:0007218">
    <property type="term" value="P:neuropeptide signaling pathway"/>
    <property type="evidence" value="ECO:0007669"/>
    <property type="project" value="TreeGrafter"/>
</dbReference>
<dbReference type="PANTHER" id="PTHR24230">
    <property type="entry name" value="G-PROTEIN COUPLED RECEPTOR"/>
    <property type="match status" value="1"/>
</dbReference>
<dbReference type="PRINTS" id="PR00237">
    <property type="entry name" value="GPCRRHODOPSN"/>
</dbReference>
<evidence type="ECO:0000256" key="3">
    <source>
        <dbReference type="ARBA" id="ARBA00022692"/>
    </source>
</evidence>
<evidence type="ECO:0000256" key="7">
    <source>
        <dbReference type="ARBA" id="ARBA00023170"/>
    </source>
</evidence>
<keyword evidence="7" id="KW-0675">Receptor</keyword>
<evidence type="ECO:0000256" key="5">
    <source>
        <dbReference type="ARBA" id="ARBA00023040"/>
    </source>
</evidence>
<dbReference type="GO" id="GO:0008528">
    <property type="term" value="F:G protein-coupled peptide receptor activity"/>
    <property type="evidence" value="ECO:0007669"/>
    <property type="project" value="TreeGrafter"/>
</dbReference>
<evidence type="ECO:0000256" key="2">
    <source>
        <dbReference type="ARBA" id="ARBA00022475"/>
    </source>
</evidence>
<evidence type="ECO:0000256" key="8">
    <source>
        <dbReference type="ARBA" id="ARBA00023224"/>
    </source>
</evidence>